<keyword evidence="1" id="KW-1133">Transmembrane helix</keyword>
<dbReference type="OrthoDB" id="9813540at2"/>
<dbReference type="RefSeq" id="WP_006627474.1">
    <property type="nucleotide sequence ID" value="NZ_ADFR01000015.1"/>
</dbReference>
<feature type="transmembrane region" description="Helical" evidence="1">
    <location>
        <begin position="128"/>
        <end position="153"/>
    </location>
</feature>
<proteinExistence type="predicted"/>
<organism evidence="2 3">
    <name type="scientific">Bulleidia extructa W1219</name>
    <dbReference type="NCBI Taxonomy" id="679192"/>
    <lineage>
        <taxon>Bacteria</taxon>
        <taxon>Bacillati</taxon>
        <taxon>Bacillota</taxon>
        <taxon>Erysipelotrichia</taxon>
        <taxon>Erysipelotrichales</taxon>
        <taxon>Erysipelotrichaceae</taxon>
        <taxon>Bulleidia</taxon>
    </lineage>
</organism>
<keyword evidence="3" id="KW-1185">Reference proteome</keyword>
<dbReference type="Pfam" id="PF12822">
    <property type="entry name" value="ECF_trnsprt"/>
    <property type="match status" value="1"/>
</dbReference>
<keyword evidence="1" id="KW-0472">Membrane</keyword>
<dbReference type="InterPro" id="IPR024529">
    <property type="entry name" value="ECF_trnsprt_substrate-spec"/>
</dbReference>
<evidence type="ECO:0000256" key="1">
    <source>
        <dbReference type="SAM" id="Phobius"/>
    </source>
</evidence>
<comment type="caution">
    <text evidence="2">The sequence shown here is derived from an EMBL/GenBank/DDBJ whole genome shotgun (WGS) entry which is preliminary data.</text>
</comment>
<gene>
    <name evidence="2" type="ORF">HMPREF9013_1359</name>
</gene>
<dbReference type="STRING" id="679192.HMPREF9013_1359"/>
<feature type="transmembrane region" description="Helical" evidence="1">
    <location>
        <begin position="165"/>
        <end position="192"/>
    </location>
</feature>
<dbReference type="eggNOG" id="COG4684">
    <property type="taxonomic scope" value="Bacteria"/>
</dbReference>
<feature type="transmembrane region" description="Helical" evidence="1">
    <location>
        <begin position="7"/>
        <end position="25"/>
    </location>
</feature>
<feature type="transmembrane region" description="Helical" evidence="1">
    <location>
        <begin position="58"/>
        <end position="76"/>
    </location>
</feature>
<evidence type="ECO:0000313" key="2">
    <source>
        <dbReference type="EMBL" id="EFC05334.1"/>
    </source>
</evidence>
<reference evidence="3" key="1">
    <citation type="submission" date="2009-12" db="EMBL/GenBank/DDBJ databases">
        <title>Sequence of Clostridiales genomosp. BVAB3 str. UPII9-5.</title>
        <authorList>
            <person name="Madupu R."/>
            <person name="Durkin A.S."/>
            <person name="Torralba M."/>
            <person name="Methe B."/>
            <person name="Sutton G.G."/>
            <person name="Strausberg R.L."/>
            <person name="Nelson K.E."/>
        </authorList>
    </citation>
    <scope>NUCLEOTIDE SEQUENCE [LARGE SCALE GENOMIC DNA]</scope>
    <source>
        <strain evidence="3">W1219</strain>
    </source>
</reference>
<keyword evidence="1" id="KW-0812">Transmembrane</keyword>
<dbReference type="Proteomes" id="UP000005017">
    <property type="component" value="Unassembled WGS sequence"/>
</dbReference>
<dbReference type="AlphaFoldDB" id="D2MQ11"/>
<evidence type="ECO:0008006" key="4">
    <source>
        <dbReference type="Google" id="ProtNLM"/>
    </source>
</evidence>
<name>D2MQ11_9FIRM</name>
<dbReference type="EMBL" id="ADFR01000015">
    <property type="protein sequence ID" value="EFC05334.1"/>
    <property type="molecule type" value="Genomic_DNA"/>
</dbReference>
<dbReference type="GO" id="GO:0022857">
    <property type="term" value="F:transmembrane transporter activity"/>
    <property type="evidence" value="ECO:0007669"/>
    <property type="project" value="InterPro"/>
</dbReference>
<feature type="transmembrane region" description="Helical" evidence="1">
    <location>
        <begin position="96"/>
        <end position="116"/>
    </location>
</feature>
<dbReference type="Gene3D" id="1.10.1760.20">
    <property type="match status" value="1"/>
</dbReference>
<protein>
    <recommendedName>
        <fullName evidence="4">Thiamine transporter protein (Thia_YuaJ)</fullName>
    </recommendedName>
</protein>
<evidence type="ECO:0000313" key="3">
    <source>
        <dbReference type="Proteomes" id="UP000005017"/>
    </source>
</evidence>
<accession>D2MQ11</accession>
<sequence length="204" mass="22470">MQIKSETQHFTVLAFFIAIELLLALTPLGYLNVGVISITLMHLPVILSGVFMGKKEGAIIGFVFGLASFLRATFAPNLTSFCFTPFYSVGNVQGNIFSLVICFGPRIFLGWFAGFLKNFGKKRFSELPWMMALSVICTLVHTISVMGLIWLVFGSVYSRVVGVGVGSVIVTVLLSNGLFEMMAAGMMVPFMYRALKPIREKMNI</sequence>